<protein>
    <submittedName>
        <fullName evidence="1">Uncharacterized protein</fullName>
    </submittedName>
</protein>
<dbReference type="EMBL" id="CAJNOQ010022596">
    <property type="protein sequence ID" value="CAF1503271.1"/>
    <property type="molecule type" value="Genomic_DNA"/>
</dbReference>
<proteinExistence type="predicted"/>
<dbReference type="InterPro" id="IPR004951">
    <property type="entry name" value="DUF268_CAE_spp"/>
</dbReference>
<name>A0A815TAR4_9BILA</name>
<comment type="caution">
    <text evidence="1">The sequence shown here is derived from an EMBL/GenBank/DDBJ whole genome shotgun (WGS) entry which is preliminary data.</text>
</comment>
<dbReference type="AlphaFoldDB" id="A0A815TAR4"/>
<accession>A0A815TAR4</accession>
<sequence length="135" mass="15348">MQVSEVLPSARQDLRKTDIFIFTLLEYGARFVQTTEYATIHSEVPNLKAITPQKYEQERSSDQREDRLYDSVWSFSSLEHDDLGCYSDPLNPNGDMQTMTKLPCMLKPVGILVLTMPALTSGRISFNVHCVYGPI</sequence>
<dbReference type="Proteomes" id="UP000681722">
    <property type="component" value="Unassembled WGS sequence"/>
</dbReference>
<dbReference type="OrthoDB" id="428346at2759"/>
<dbReference type="Pfam" id="PF03269">
    <property type="entry name" value="DUF268"/>
    <property type="match status" value="1"/>
</dbReference>
<dbReference type="EMBL" id="CAJOBC010088120">
    <property type="protein sequence ID" value="CAF4364744.1"/>
    <property type="molecule type" value="Genomic_DNA"/>
</dbReference>
<gene>
    <name evidence="1" type="ORF">GPM918_LOCUS36779</name>
    <name evidence="2" type="ORF">SRO942_LOCUS37529</name>
</gene>
<keyword evidence="3" id="KW-1185">Reference proteome</keyword>
<evidence type="ECO:0000313" key="3">
    <source>
        <dbReference type="Proteomes" id="UP000663829"/>
    </source>
</evidence>
<evidence type="ECO:0000313" key="2">
    <source>
        <dbReference type="EMBL" id="CAF4364744.1"/>
    </source>
</evidence>
<reference evidence="1" key="1">
    <citation type="submission" date="2021-02" db="EMBL/GenBank/DDBJ databases">
        <authorList>
            <person name="Nowell W R."/>
        </authorList>
    </citation>
    <scope>NUCLEOTIDE SEQUENCE</scope>
</reference>
<organism evidence="1 3">
    <name type="scientific">Didymodactylos carnosus</name>
    <dbReference type="NCBI Taxonomy" id="1234261"/>
    <lineage>
        <taxon>Eukaryota</taxon>
        <taxon>Metazoa</taxon>
        <taxon>Spiralia</taxon>
        <taxon>Gnathifera</taxon>
        <taxon>Rotifera</taxon>
        <taxon>Eurotatoria</taxon>
        <taxon>Bdelloidea</taxon>
        <taxon>Philodinida</taxon>
        <taxon>Philodinidae</taxon>
        <taxon>Didymodactylos</taxon>
    </lineage>
</organism>
<dbReference type="Proteomes" id="UP000663829">
    <property type="component" value="Unassembled WGS sequence"/>
</dbReference>
<evidence type="ECO:0000313" key="1">
    <source>
        <dbReference type="EMBL" id="CAF1503271.1"/>
    </source>
</evidence>